<dbReference type="Proteomes" id="UP000630353">
    <property type="component" value="Unassembled WGS sequence"/>
</dbReference>
<dbReference type="InterPro" id="IPR029154">
    <property type="entry name" value="HIBADH-like_NADP-bd"/>
</dbReference>
<dbReference type="NCBIfam" id="NF043037">
    <property type="entry name" value="ThreonDh"/>
    <property type="match status" value="1"/>
</dbReference>
<evidence type="ECO:0000313" key="14">
    <source>
        <dbReference type="Proteomes" id="UP000630353"/>
    </source>
</evidence>
<evidence type="ECO:0000256" key="5">
    <source>
        <dbReference type="ARBA" id="ARBA00037062"/>
    </source>
</evidence>
<evidence type="ECO:0000256" key="3">
    <source>
        <dbReference type="ARBA" id="ARBA00023027"/>
    </source>
</evidence>
<dbReference type="InterPro" id="IPR008927">
    <property type="entry name" value="6-PGluconate_DH-like_C_sf"/>
</dbReference>
<dbReference type="PIRSF" id="PIRSF000103">
    <property type="entry name" value="HIBADH"/>
    <property type="match status" value="1"/>
</dbReference>
<evidence type="ECO:0000256" key="1">
    <source>
        <dbReference type="ARBA" id="ARBA00022857"/>
    </source>
</evidence>
<dbReference type="EMBL" id="BMZS01000009">
    <property type="protein sequence ID" value="GHD56734.1"/>
    <property type="molecule type" value="Genomic_DNA"/>
</dbReference>
<dbReference type="SUPFAM" id="SSF48179">
    <property type="entry name" value="6-phosphogluconate dehydrogenase C-terminal domain-like"/>
    <property type="match status" value="1"/>
</dbReference>
<dbReference type="GO" id="GO:0051287">
    <property type="term" value="F:NAD binding"/>
    <property type="evidence" value="ECO:0007669"/>
    <property type="project" value="InterPro"/>
</dbReference>
<comment type="catalytic activity">
    <reaction evidence="9">
        <text>L-threonate + NAD(+) = 2-dehydro-L-erythronate + NADH + H(+)</text>
        <dbReference type="Rhea" id="RHEA:52548"/>
        <dbReference type="ChEBI" id="CHEBI:15378"/>
        <dbReference type="ChEBI" id="CHEBI:57540"/>
        <dbReference type="ChEBI" id="CHEBI:57561"/>
        <dbReference type="ChEBI" id="CHEBI:57945"/>
        <dbReference type="ChEBI" id="CHEBI:136669"/>
        <dbReference type="EC" id="1.1.1.411"/>
    </reaction>
</comment>
<dbReference type="Gene3D" id="1.10.1040.10">
    <property type="entry name" value="N-(1-d-carboxylethyl)-l-norvaline Dehydrogenase, domain 2"/>
    <property type="match status" value="1"/>
</dbReference>
<keyword evidence="14" id="KW-1185">Reference proteome</keyword>
<proteinExistence type="inferred from homology"/>
<keyword evidence="1" id="KW-0521">NADP</keyword>
<gene>
    <name evidence="13" type="ORF">GCM10017083_37160</name>
</gene>
<evidence type="ECO:0000256" key="9">
    <source>
        <dbReference type="ARBA" id="ARBA00047312"/>
    </source>
</evidence>
<dbReference type="SUPFAM" id="SSF51735">
    <property type="entry name" value="NAD(P)-binding Rossmann-fold domains"/>
    <property type="match status" value="1"/>
</dbReference>
<organism evidence="13 14">
    <name type="scientific">Thalassobaculum fulvum</name>
    <dbReference type="NCBI Taxonomy" id="1633335"/>
    <lineage>
        <taxon>Bacteria</taxon>
        <taxon>Pseudomonadati</taxon>
        <taxon>Pseudomonadota</taxon>
        <taxon>Alphaproteobacteria</taxon>
        <taxon>Rhodospirillales</taxon>
        <taxon>Thalassobaculaceae</taxon>
        <taxon>Thalassobaculum</taxon>
    </lineage>
</organism>
<evidence type="ECO:0000256" key="7">
    <source>
        <dbReference type="ARBA" id="ARBA00038870"/>
    </source>
</evidence>
<dbReference type="InterPro" id="IPR050006">
    <property type="entry name" value="LtnD"/>
</dbReference>
<reference evidence="13" key="1">
    <citation type="journal article" date="2014" name="Int. J. Syst. Evol. Microbiol.">
        <title>Complete genome sequence of Corynebacterium casei LMG S-19264T (=DSM 44701T), isolated from a smear-ripened cheese.</title>
        <authorList>
            <consortium name="US DOE Joint Genome Institute (JGI-PGF)"/>
            <person name="Walter F."/>
            <person name="Albersmeier A."/>
            <person name="Kalinowski J."/>
            <person name="Ruckert C."/>
        </authorList>
    </citation>
    <scope>NUCLEOTIDE SEQUENCE</scope>
    <source>
        <strain evidence="13">KCTC 42651</strain>
    </source>
</reference>
<dbReference type="InterPro" id="IPR013328">
    <property type="entry name" value="6PGD_dom2"/>
</dbReference>
<feature type="domain" description="6-phosphogluconate dehydrogenase NADP-binding" evidence="11">
    <location>
        <begin position="7"/>
        <end position="166"/>
    </location>
</feature>
<reference evidence="13" key="2">
    <citation type="submission" date="2020-09" db="EMBL/GenBank/DDBJ databases">
        <authorList>
            <person name="Sun Q."/>
            <person name="Kim S."/>
        </authorList>
    </citation>
    <scope>NUCLEOTIDE SEQUENCE</scope>
    <source>
        <strain evidence="13">KCTC 42651</strain>
    </source>
</reference>
<comment type="similarity">
    <text evidence="6">Belongs to the HIBADH-related family. L-threonate dehydrogenase subfamily.</text>
</comment>
<comment type="function">
    <text evidence="5">Catalyzes oxidation of L-threonate to 2-oxo-tetronate. Can use either NAD(+) or NADP(+) as cosubstrate, with a preference for NAD(+).</text>
</comment>
<comment type="caution">
    <text evidence="13">The sequence shown here is derived from an EMBL/GenBank/DDBJ whole genome shotgun (WGS) entry which is preliminary data.</text>
</comment>
<evidence type="ECO:0000256" key="8">
    <source>
        <dbReference type="ARBA" id="ARBA00039407"/>
    </source>
</evidence>
<name>A0A918XU92_9PROT</name>
<feature type="active site" evidence="10">
    <location>
        <position position="176"/>
    </location>
</feature>
<keyword evidence="3" id="KW-0520">NAD</keyword>
<evidence type="ECO:0000313" key="13">
    <source>
        <dbReference type="EMBL" id="GHD56734.1"/>
    </source>
</evidence>
<evidence type="ECO:0000256" key="4">
    <source>
        <dbReference type="ARBA" id="ARBA00023277"/>
    </source>
</evidence>
<evidence type="ECO:0000256" key="10">
    <source>
        <dbReference type="PIRSR" id="PIRSR000103-1"/>
    </source>
</evidence>
<evidence type="ECO:0000256" key="6">
    <source>
        <dbReference type="ARBA" id="ARBA00037979"/>
    </source>
</evidence>
<keyword evidence="2" id="KW-0560">Oxidoreductase</keyword>
<dbReference type="PANTHER" id="PTHR43060:SF17">
    <property type="entry name" value="L-THREONATE DEHYDROGENASE"/>
    <property type="match status" value="1"/>
</dbReference>
<keyword evidence="4" id="KW-0119">Carbohydrate metabolism</keyword>
<dbReference type="InterPro" id="IPR015815">
    <property type="entry name" value="HIBADH-related"/>
</dbReference>
<dbReference type="RefSeq" id="WP_189992425.1">
    <property type="nucleotide sequence ID" value="NZ_BMZS01000009.1"/>
</dbReference>
<protein>
    <recommendedName>
        <fullName evidence="8">L-threonate dehydrogenase</fullName>
        <ecNumber evidence="7">1.1.1.411</ecNumber>
    </recommendedName>
</protein>
<feature type="domain" description="3-hydroxyisobutyrate dehydrogenase-like NAD-binding" evidence="12">
    <location>
        <begin position="170"/>
        <end position="289"/>
    </location>
</feature>
<sequence length="305" mass="31164">MAASKTTVGVIGLGSMGIGVARSLCRAGFETWGFDVRDSAILELEEAGGRAASSPAALGREVDVAIVLVATADQVRTVLFGEAGAAGTLHEGSVVIASATVPASFAVETGFLLSEHRIHMIDAPVSGGVVGAESGNLSIMASGPDEAFLLAQDVLDAIAGKVYRLGPKHGTGSTVKTINQLLAGVHIAASAEAMALGIRAGVDPSTLFEVISNSAGASWMFNNRVPHILDGDYAPKSAVDIFVKDLGIVLETGRGHTFPLPLTATAHQQFLAASAAGLGRQDDSAVIKVFQKLTGIELPPEKDGA</sequence>
<dbReference type="PANTHER" id="PTHR43060">
    <property type="entry name" value="3-HYDROXYISOBUTYRATE DEHYDROGENASE-LIKE 1, MITOCHONDRIAL-RELATED"/>
    <property type="match status" value="1"/>
</dbReference>
<evidence type="ECO:0000259" key="12">
    <source>
        <dbReference type="Pfam" id="PF14833"/>
    </source>
</evidence>
<dbReference type="Gene3D" id="3.40.50.720">
    <property type="entry name" value="NAD(P)-binding Rossmann-like Domain"/>
    <property type="match status" value="1"/>
</dbReference>
<accession>A0A918XU92</accession>
<dbReference type="GO" id="GO:0016616">
    <property type="term" value="F:oxidoreductase activity, acting on the CH-OH group of donors, NAD or NADP as acceptor"/>
    <property type="evidence" value="ECO:0007669"/>
    <property type="project" value="InterPro"/>
</dbReference>
<dbReference type="Pfam" id="PF14833">
    <property type="entry name" value="NAD_binding_11"/>
    <property type="match status" value="1"/>
</dbReference>
<evidence type="ECO:0000259" key="11">
    <source>
        <dbReference type="Pfam" id="PF03446"/>
    </source>
</evidence>
<dbReference type="AlphaFoldDB" id="A0A918XU92"/>
<dbReference type="InterPro" id="IPR036291">
    <property type="entry name" value="NAD(P)-bd_dom_sf"/>
</dbReference>
<dbReference type="InterPro" id="IPR006115">
    <property type="entry name" value="6PGDH_NADP-bd"/>
</dbReference>
<dbReference type="Pfam" id="PF03446">
    <property type="entry name" value="NAD_binding_2"/>
    <property type="match status" value="1"/>
</dbReference>
<dbReference type="GO" id="GO:0050661">
    <property type="term" value="F:NADP binding"/>
    <property type="evidence" value="ECO:0007669"/>
    <property type="project" value="InterPro"/>
</dbReference>
<dbReference type="EC" id="1.1.1.411" evidence="7"/>
<evidence type="ECO:0000256" key="2">
    <source>
        <dbReference type="ARBA" id="ARBA00023002"/>
    </source>
</evidence>